<dbReference type="FunCoup" id="A0A3N4LVR9">
    <property type="interactions" value="35"/>
</dbReference>
<evidence type="ECO:0000259" key="6">
    <source>
        <dbReference type="Pfam" id="PF17682"/>
    </source>
</evidence>
<organism evidence="7 8">
    <name type="scientific">Terfezia boudieri ATCC MYA-4762</name>
    <dbReference type="NCBI Taxonomy" id="1051890"/>
    <lineage>
        <taxon>Eukaryota</taxon>
        <taxon>Fungi</taxon>
        <taxon>Dikarya</taxon>
        <taxon>Ascomycota</taxon>
        <taxon>Pezizomycotina</taxon>
        <taxon>Pezizomycetes</taxon>
        <taxon>Pezizales</taxon>
        <taxon>Pezizaceae</taxon>
        <taxon>Terfezia</taxon>
    </lineage>
</organism>
<dbReference type="GO" id="GO:0001003">
    <property type="term" value="F:RNA polymerase III type 2 promoter sequence-specific DNA binding"/>
    <property type="evidence" value="ECO:0007669"/>
    <property type="project" value="TreeGrafter"/>
</dbReference>
<evidence type="ECO:0000256" key="4">
    <source>
        <dbReference type="ARBA" id="ARBA00023242"/>
    </source>
</evidence>
<proteinExistence type="predicted"/>
<sequence>MAPPRESDRDRASDPAPWFKIPNRQYICIEHPAKIQNVGRAITTIGGGRSLAKLVETNGESGLQLRLRPEDPFQHSISSRTVPTNNVLLKISIPKRKHKRLTEKELTNQSEDVSPMAGRCASSEAQSLYDKLEKSNGNYRVEALGTISSTVRFRDIADFQYSTMQSQFAKKFMDNLLDCNYEKIKKFNLDPDESLQHADLPPPPLFSKTVIPHLYHYHQNPAIKKAIIDGQATLLNLQAAPKTLTTMVQINATDIPTAPPENTPDISTMDDFTRSCVERLKSLFAERPIWTRRALVNNFPAHLHPMIRFSMVHVAYMWRAGPWRDTCVSYGIDPRTDPKYRRYQSLFFQFEVDSGKKTRDNRSHFFDGKTLVKDGRCFQLCDITDPLLRNLIDRDKLRKTCHVRKYCFCGLMMELTF</sequence>
<keyword evidence="8" id="KW-1185">Reference proteome</keyword>
<dbReference type="GO" id="GO:0006384">
    <property type="term" value="P:transcription initiation at RNA polymerase III promoter"/>
    <property type="evidence" value="ECO:0007669"/>
    <property type="project" value="InterPro"/>
</dbReference>
<keyword evidence="2" id="KW-0238">DNA-binding</keyword>
<feature type="domain" description="Transcription factor IIIC subunit 5 HTH" evidence="5">
    <location>
        <begin position="200"/>
        <end position="349"/>
    </location>
</feature>
<dbReference type="GO" id="GO:0001002">
    <property type="term" value="F:RNA polymerase III type 1 promoter sequence-specific DNA binding"/>
    <property type="evidence" value="ECO:0007669"/>
    <property type="project" value="TreeGrafter"/>
</dbReference>
<dbReference type="Pfam" id="PF17682">
    <property type="entry name" value="Tau95_N"/>
    <property type="match status" value="1"/>
</dbReference>
<protein>
    <recommendedName>
        <fullName evidence="9">Transcription factor IIIC subunit 5 HTH domain-containing protein</fullName>
    </recommendedName>
</protein>
<name>A0A3N4LVR9_9PEZI</name>
<dbReference type="InterPro" id="IPR019136">
    <property type="entry name" value="TF_IIIC_su-5_HTH"/>
</dbReference>
<dbReference type="Pfam" id="PF09734">
    <property type="entry name" value="Tau95"/>
    <property type="match status" value="1"/>
</dbReference>
<evidence type="ECO:0000256" key="1">
    <source>
        <dbReference type="ARBA" id="ARBA00004123"/>
    </source>
</evidence>
<accession>A0A3N4LVR9</accession>
<comment type="subcellular location">
    <subcellularLocation>
        <location evidence="1">Nucleus</location>
    </subcellularLocation>
</comment>
<dbReference type="PANTHER" id="PTHR13230:SF5">
    <property type="entry name" value="GENERAL TRANSCRIPTION FACTOR 3C POLYPEPTIDE 5"/>
    <property type="match status" value="1"/>
</dbReference>
<dbReference type="GO" id="GO:0000127">
    <property type="term" value="C:transcription factor TFIIIC complex"/>
    <property type="evidence" value="ECO:0007669"/>
    <property type="project" value="InterPro"/>
</dbReference>
<evidence type="ECO:0000256" key="2">
    <source>
        <dbReference type="ARBA" id="ARBA00023125"/>
    </source>
</evidence>
<dbReference type="EMBL" id="ML121532">
    <property type="protein sequence ID" value="RPB27004.1"/>
    <property type="molecule type" value="Genomic_DNA"/>
</dbReference>
<evidence type="ECO:0000313" key="7">
    <source>
        <dbReference type="EMBL" id="RPB27004.1"/>
    </source>
</evidence>
<keyword evidence="3" id="KW-0804">Transcription</keyword>
<dbReference type="Gene3D" id="3.30.200.160">
    <property type="entry name" value="TFIIIC, subcomplex tauA, subunit Sfc1, barrel domain"/>
    <property type="match status" value="1"/>
</dbReference>
<keyword evidence="4" id="KW-0539">Nucleus</keyword>
<dbReference type="STRING" id="1051890.A0A3N4LVR9"/>
<gene>
    <name evidence="7" type="ORF">L211DRAFT_780530</name>
</gene>
<dbReference type="InterPro" id="IPR042536">
    <property type="entry name" value="TFIIIC_tauA_Sfc1"/>
</dbReference>
<evidence type="ECO:0000259" key="5">
    <source>
        <dbReference type="Pfam" id="PF09734"/>
    </source>
</evidence>
<dbReference type="GO" id="GO:0005634">
    <property type="term" value="C:nucleus"/>
    <property type="evidence" value="ECO:0007669"/>
    <property type="project" value="UniProtKB-SubCell"/>
</dbReference>
<dbReference type="InterPro" id="IPR041499">
    <property type="entry name" value="Tfc1/Sfc1_N"/>
</dbReference>
<dbReference type="OrthoDB" id="5598268at2759"/>
<feature type="domain" description="Transcription factor IIIC subunit Tfc1/Sfc1 triple barrel" evidence="6">
    <location>
        <begin position="27"/>
        <end position="162"/>
    </location>
</feature>
<dbReference type="InterPro" id="IPR040454">
    <property type="entry name" value="TF_IIIC_Tfc1/Sfc1"/>
</dbReference>
<evidence type="ECO:0000256" key="3">
    <source>
        <dbReference type="ARBA" id="ARBA00023163"/>
    </source>
</evidence>
<reference evidence="7 8" key="1">
    <citation type="journal article" date="2018" name="Nat. Ecol. Evol.">
        <title>Pezizomycetes genomes reveal the molecular basis of ectomycorrhizal truffle lifestyle.</title>
        <authorList>
            <person name="Murat C."/>
            <person name="Payen T."/>
            <person name="Noel B."/>
            <person name="Kuo A."/>
            <person name="Morin E."/>
            <person name="Chen J."/>
            <person name="Kohler A."/>
            <person name="Krizsan K."/>
            <person name="Balestrini R."/>
            <person name="Da Silva C."/>
            <person name="Montanini B."/>
            <person name="Hainaut M."/>
            <person name="Levati E."/>
            <person name="Barry K.W."/>
            <person name="Belfiori B."/>
            <person name="Cichocki N."/>
            <person name="Clum A."/>
            <person name="Dockter R.B."/>
            <person name="Fauchery L."/>
            <person name="Guy J."/>
            <person name="Iotti M."/>
            <person name="Le Tacon F."/>
            <person name="Lindquist E.A."/>
            <person name="Lipzen A."/>
            <person name="Malagnac F."/>
            <person name="Mello A."/>
            <person name="Molinier V."/>
            <person name="Miyauchi S."/>
            <person name="Poulain J."/>
            <person name="Riccioni C."/>
            <person name="Rubini A."/>
            <person name="Sitrit Y."/>
            <person name="Splivallo R."/>
            <person name="Traeger S."/>
            <person name="Wang M."/>
            <person name="Zifcakova L."/>
            <person name="Wipf D."/>
            <person name="Zambonelli A."/>
            <person name="Paolocci F."/>
            <person name="Nowrousian M."/>
            <person name="Ottonello S."/>
            <person name="Baldrian P."/>
            <person name="Spatafora J.W."/>
            <person name="Henrissat B."/>
            <person name="Nagy L.G."/>
            <person name="Aury J.M."/>
            <person name="Wincker P."/>
            <person name="Grigoriev I.V."/>
            <person name="Bonfante P."/>
            <person name="Martin F.M."/>
        </authorList>
    </citation>
    <scope>NUCLEOTIDE SEQUENCE [LARGE SCALE GENOMIC DNA]</scope>
    <source>
        <strain evidence="7 8">ATCC MYA-4762</strain>
    </source>
</reference>
<evidence type="ECO:0008006" key="9">
    <source>
        <dbReference type="Google" id="ProtNLM"/>
    </source>
</evidence>
<dbReference type="Proteomes" id="UP000267821">
    <property type="component" value="Unassembled WGS sequence"/>
</dbReference>
<dbReference type="AlphaFoldDB" id="A0A3N4LVR9"/>
<evidence type="ECO:0000313" key="8">
    <source>
        <dbReference type="Proteomes" id="UP000267821"/>
    </source>
</evidence>
<dbReference type="InParanoid" id="A0A3N4LVR9"/>
<dbReference type="PANTHER" id="PTHR13230">
    <property type="entry name" value="GENERAL TRANSCRIPTION FACTOR IIIC, POLYPEPTIDE 5"/>
    <property type="match status" value="1"/>
</dbReference>